<organism evidence="1 2">
    <name type="scientific">Coleofasciculus chthonoplastes PCC 7420</name>
    <dbReference type="NCBI Taxonomy" id="118168"/>
    <lineage>
        <taxon>Bacteria</taxon>
        <taxon>Bacillati</taxon>
        <taxon>Cyanobacteriota</taxon>
        <taxon>Cyanophyceae</taxon>
        <taxon>Coleofasciculales</taxon>
        <taxon>Coleofasciculaceae</taxon>
        <taxon>Coleofasciculus</taxon>
    </lineage>
</organism>
<name>B4W5I0_9CYAN</name>
<reference evidence="1 2" key="1">
    <citation type="submission" date="2008-07" db="EMBL/GenBank/DDBJ databases">
        <authorList>
            <person name="Tandeau de Marsac N."/>
            <person name="Ferriera S."/>
            <person name="Johnson J."/>
            <person name="Kravitz S."/>
            <person name="Beeson K."/>
            <person name="Sutton G."/>
            <person name="Rogers Y.-H."/>
            <person name="Friedman R."/>
            <person name="Frazier M."/>
            <person name="Venter J.C."/>
        </authorList>
    </citation>
    <scope>NUCLEOTIDE SEQUENCE [LARGE SCALE GENOMIC DNA]</scope>
    <source>
        <strain evidence="1 2">PCC 7420</strain>
    </source>
</reference>
<dbReference type="AlphaFoldDB" id="B4W5I0"/>
<evidence type="ECO:0000313" key="1">
    <source>
        <dbReference type="EMBL" id="EDX70557.1"/>
    </source>
</evidence>
<sequence>MSQGGFCLNVITNIKIKRLNPPLQIPRLPRDRIP</sequence>
<accession>B4W5I0</accession>
<dbReference type="HOGENOM" id="CLU_3378345_0_0_3"/>
<dbReference type="Proteomes" id="UP000003835">
    <property type="component" value="Unassembled WGS sequence"/>
</dbReference>
<protein>
    <submittedName>
        <fullName evidence="1">Uncharacterized protein</fullName>
    </submittedName>
</protein>
<gene>
    <name evidence="1" type="ORF">MC7420_1236</name>
</gene>
<evidence type="ECO:0000313" key="2">
    <source>
        <dbReference type="Proteomes" id="UP000003835"/>
    </source>
</evidence>
<feature type="non-terminal residue" evidence="1">
    <location>
        <position position="34"/>
    </location>
</feature>
<keyword evidence="2" id="KW-1185">Reference proteome</keyword>
<dbReference type="EMBL" id="DS989892">
    <property type="protein sequence ID" value="EDX70557.1"/>
    <property type="molecule type" value="Genomic_DNA"/>
</dbReference>
<proteinExistence type="predicted"/>